<dbReference type="InterPro" id="IPR036390">
    <property type="entry name" value="WH_DNA-bd_sf"/>
</dbReference>
<dbReference type="PANTHER" id="PTHR30136">
    <property type="entry name" value="HELIX-TURN-HELIX TRANSCRIPTIONAL REGULATOR, ICLR FAMILY"/>
    <property type="match status" value="1"/>
</dbReference>
<evidence type="ECO:0000313" key="7">
    <source>
        <dbReference type="Proteomes" id="UP000287910"/>
    </source>
</evidence>
<evidence type="ECO:0000259" key="4">
    <source>
        <dbReference type="PROSITE" id="PS51077"/>
    </source>
</evidence>
<reference evidence="6 7" key="1">
    <citation type="submission" date="2018-12" db="EMBL/GenBank/DDBJ databases">
        <title>Lysinibacillus antri sp. nov., isolated from a cave soil.</title>
        <authorList>
            <person name="Narsing Rao M.P."/>
            <person name="Zhang H."/>
            <person name="Dong Z.-Y."/>
            <person name="Niu X.-K."/>
            <person name="Zhang K."/>
            <person name="Fang B.-Z."/>
            <person name="Kang Y.-Q."/>
            <person name="Xiao M."/>
            <person name="Li W.-J."/>
        </authorList>
    </citation>
    <scope>NUCLEOTIDE SEQUENCE [LARGE SCALE GENOMIC DNA]</scope>
    <source>
        <strain evidence="6 7">SYSU K30002</strain>
    </source>
</reference>
<dbReference type="SUPFAM" id="SSF46785">
    <property type="entry name" value="Winged helix' DNA-binding domain"/>
    <property type="match status" value="1"/>
</dbReference>
<comment type="caution">
    <text evidence="6">The sequence shown here is derived from an EMBL/GenBank/DDBJ whole genome shotgun (WGS) entry which is preliminary data.</text>
</comment>
<proteinExistence type="predicted"/>
<dbReference type="GO" id="GO:0003677">
    <property type="term" value="F:DNA binding"/>
    <property type="evidence" value="ECO:0007669"/>
    <property type="project" value="UniProtKB-KW"/>
</dbReference>
<evidence type="ECO:0000259" key="5">
    <source>
        <dbReference type="PROSITE" id="PS51078"/>
    </source>
</evidence>
<evidence type="ECO:0000256" key="3">
    <source>
        <dbReference type="ARBA" id="ARBA00023163"/>
    </source>
</evidence>
<keyword evidence="1" id="KW-0805">Transcription regulation</keyword>
<dbReference type="Gene3D" id="3.30.450.40">
    <property type="match status" value="1"/>
</dbReference>
<dbReference type="PROSITE" id="PS51078">
    <property type="entry name" value="ICLR_ED"/>
    <property type="match status" value="1"/>
</dbReference>
<evidence type="ECO:0000313" key="6">
    <source>
        <dbReference type="EMBL" id="RUL46110.1"/>
    </source>
</evidence>
<dbReference type="InterPro" id="IPR014757">
    <property type="entry name" value="Tscrpt_reg_IclR_C"/>
</dbReference>
<dbReference type="GO" id="GO:0045892">
    <property type="term" value="P:negative regulation of DNA-templated transcription"/>
    <property type="evidence" value="ECO:0007669"/>
    <property type="project" value="TreeGrafter"/>
</dbReference>
<keyword evidence="2" id="KW-0238">DNA-binding</keyword>
<gene>
    <name evidence="6" type="ORF">EK386_19305</name>
</gene>
<dbReference type="InterPro" id="IPR050707">
    <property type="entry name" value="HTH_MetabolicPath_Reg"/>
</dbReference>
<evidence type="ECO:0000256" key="2">
    <source>
        <dbReference type="ARBA" id="ARBA00023125"/>
    </source>
</evidence>
<dbReference type="SUPFAM" id="SSF55781">
    <property type="entry name" value="GAF domain-like"/>
    <property type="match status" value="1"/>
</dbReference>
<keyword evidence="7" id="KW-1185">Reference proteome</keyword>
<dbReference type="Proteomes" id="UP000287910">
    <property type="component" value="Unassembled WGS sequence"/>
</dbReference>
<dbReference type="Pfam" id="PF01614">
    <property type="entry name" value="IclR_C"/>
    <property type="match status" value="1"/>
</dbReference>
<feature type="domain" description="IclR-ED" evidence="5">
    <location>
        <begin position="70"/>
        <end position="248"/>
    </location>
</feature>
<feature type="domain" description="HTH iclR-type" evidence="4">
    <location>
        <begin position="8"/>
        <end position="69"/>
    </location>
</feature>
<dbReference type="Gene3D" id="1.10.10.10">
    <property type="entry name" value="Winged helix-like DNA-binding domain superfamily/Winged helix DNA-binding domain"/>
    <property type="match status" value="1"/>
</dbReference>
<dbReference type="InterPro" id="IPR036388">
    <property type="entry name" value="WH-like_DNA-bd_sf"/>
</dbReference>
<dbReference type="InterPro" id="IPR029016">
    <property type="entry name" value="GAF-like_dom_sf"/>
</dbReference>
<dbReference type="RefSeq" id="WP_126660814.1">
    <property type="nucleotide sequence ID" value="NZ_RYYR01000048.1"/>
</dbReference>
<dbReference type="InterPro" id="IPR005471">
    <property type="entry name" value="Tscrpt_reg_IclR_N"/>
</dbReference>
<dbReference type="EMBL" id="RYYR01000048">
    <property type="protein sequence ID" value="RUL46110.1"/>
    <property type="molecule type" value="Genomic_DNA"/>
</dbReference>
<protein>
    <submittedName>
        <fullName evidence="6">IclR family transcriptional regulator</fullName>
    </submittedName>
</protein>
<evidence type="ECO:0000256" key="1">
    <source>
        <dbReference type="ARBA" id="ARBA00023015"/>
    </source>
</evidence>
<accession>A0A3S0P5B6</accession>
<dbReference type="PANTHER" id="PTHR30136:SF8">
    <property type="entry name" value="TRANSCRIPTIONAL REGULATORY PROTEIN"/>
    <property type="match status" value="1"/>
</dbReference>
<dbReference type="Pfam" id="PF09339">
    <property type="entry name" value="HTH_IclR"/>
    <property type="match status" value="1"/>
</dbReference>
<dbReference type="GO" id="GO:0003700">
    <property type="term" value="F:DNA-binding transcription factor activity"/>
    <property type="evidence" value="ECO:0007669"/>
    <property type="project" value="TreeGrafter"/>
</dbReference>
<dbReference type="PROSITE" id="PS51077">
    <property type="entry name" value="HTH_ICLR"/>
    <property type="match status" value="1"/>
</dbReference>
<dbReference type="AlphaFoldDB" id="A0A3S0P5B6"/>
<keyword evidence="3" id="KW-0804">Transcription</keyword>
<sequence length="255" mass="28663">MKKSPSTIGSLVHAIKIIDIVAKSEFPLKFTEIQELSGISKSNLYKYINTLSQMDLLYRDKQGHISLGYKFLEYGNAALKSNDIVTKLTPYFKEISNLTNMSTSLTVWLNDTPVITNIWNTNYGLNIGAQTGTKLPLLSAGGKMFAAFGNNDEIKQWIHNEMKNHPTLDAKAFQLELKDIRLKKIAFAKEPLVNHVSSWSFPILNYKNELIAAVAIIGFTEDVPQDHSSPLVQQVLKLGKEMSSVYGYKENEITF</sequence>
<dbReference type="SMART" id="SM00346">
    <property type="entry name" value="HTH_ICLR"/>
    <property type="match status" value="1"/>
</dbReference>
<organism evidence="6 7">
    <name type="scientific">Lysinibacillus antri</name>
    <dbReference type="NCBI Taxonomy" id="2498145"/>
    <lineage>
        <taxon>Bacteria</taxon>
        <taxon>Bacillati</taxon>
        <taxon>Bacillota</taxon>
        <taxon>Bacilli</taxon>
        <taxon>Bacillales</taxon>
        <taxon>Bacillaceae</taxon>
        <taxon>Lysinibacillus</taxon>
    </lineage>
</organism>
<name>A0A3S0P5B6_9BACI</name>